<dbReference type="PANTHER" id="PTHR30092">
    <property type="entry name" value="INNER MEMBRANE PROTEIN CRED"/>
    <property type="match status" value="1"/>
</dbReference>
<feature type="transmembrane region" description="Helical" evidence="1">
    <location>
        <begin position="337"/>
        <end position="358"/>
    </location>
</feature>
<keyword evidence="3" id="KW-1185">Reference proteome</keyword>
<dbReference type="EMBL" id="BSNM01000026">
    <property type="protein sequence ID" value="GLQ33357.1"/>
    <property type="molecule type" value="Genomic_DNA"/>
</dbReference>
<dbReference type="InterPro" id="IPR010364">
    <property type="entry name" value="Uncharacterised_IM_CreD"/>
</dbReference>
<dbReference type="NCBIfam" id="NF008712">
    <property type="entry name" value="PRK11715.1-1"/>
    <property type="match status" value="1"/>
</dbReference>
<sequence length="460" mass="51192">MQKALAIKLLVIGVIAFVLLIPLGLIADKIYERNQYLQSAKDSVAQSWTGAQELMGPILVIPYIATDYVDVWNKDGSLKQKKEVIKQKQVFINPETLIIKSQVENDIRYKGIYKVPVYTADFDVSGTFDVQRIQDQLRDIQASADKVELLPAYLFSTVSDPRGINSIPSLQWLNQAIKFMPGSMFERNEEGIHAFVPDFTNNTLSALGFSYQVTLRGMESLSFIPTGIESQVSVASDWPHPEFTGKFLPVQHSISEDGYSATWKTTSFANNISEKVVGCAKGECSGLLFSGFGTKHIETVDVYQQSDRALKYGILFIGLTFISFFIFEVVKRLPIHAIQYTLVGFANAIFYLLLVSLSEHLAFGLSYAIASVACIALLMFYLSYVLKGVKLSLLYSGLLSVLYLCLYMIISSEDLAFLMGSLLTFVILIVVMVATRNIDWYDVGDRASAVSFASKGEKVE</sequence>
<proteinExistence type="predicted"/>
<feature type="transmembrane region" description="Helical" evidence="1">
    <location>
        <begin position="393"/>
        <end position="410"/>
    </location>
</feature>
<dbReference type="Pfam" id="PF06123">
    <property type="entry name" value="CreD"/>
    <property type="match status" value="1"/>
</dbReference>
<keyword evidence="1" id="KW-0472">Membrane</keyword>
<reference evidence="2" key="1">
    <citation type="journal article" date="2014" name="Int. J. Syst. Evol. Microbiol.">
        <title>Complete genome sequence of Corynebacterium casei LMG S-19264T (=DSM 44701T), isolated from a smear-ripened cheese.</title>
        <authorList>
            <consortium name="US DOE Joint Genome Institute (JGI-PGF)"/>
            <person name="Walter F."/>
            <person name="Albersmeier A."/>
            <person name="Kalinowski J."/>
            <person name="Ruckert C."/>
        </authorList>
    </citation>
    <scope>NUCLEOTIDE SEQUENCE</scope>
    <source>
        <strain evidence="2">NBRC 110071</strain>
    </source>
</reference>
<evidence type="ECO:0000313" key="2">
    <source>
        <dbReference type="EMBL" id="GLQ33357.1"/>
    </source>
</evidence>
<comment type="caution">
    <text evidence="2">The sequence shown here is derived from an EMBL/GenBank/DDBJ whole genome shotgun (WGS) entry which is preliminary data.</text>
</comment>
<dbReference type="RefSeq" id="WP_284383753.1">
    <property type="nucleotide sequence ID" value="NZ_BSNM01000026.1"/>
</dbReference>
<evidence type="ECO:0000313" key="3">
    <source>
        <dbReference type="Proteomes" id="UP001161389"/>
    </source>
</evidence>
<name>A0AA37W851_9GAMM</name>
<gene>
    <name evidence="2" type="primary">creD</name>
    <name evidence="2" type="ORF">GCM10007876_38370</name>
</gene>
<accession>A0AA37W851</accession>
<dbReference type="AlphaFoldDB" id="A0AA37W851"/>
<organism evidence="2 3">
    <name type="scientific">Litoribrevibacter albus</name>
    <dbReference type="NCBI Taxonomy" id="1473156"/>
    <lineage>
        <taxon>Bacteria</taxon>
        <taxon>Pseudomonadati</taxon>
        <taxon>Pseudomonadota</taxon>
        <taxon>Gammaproteobacteria</taxon>
        <taxon>Oceanospirillales</taxon>
        <taxon>Oceanospirillaceae</taxon>
        <taxon>Litoribrevibacter</taxon>
    </lineage>
</organism>
<keyword evidence="1" id="KW-1133">Transmembrane helix</keyword>
<keyword evidence="1" id="KW-0812">Transmembrane</keyword>
<feature type="transmembrane region" description="Helical" evidence="1">
    <location>
        <begin position="416"/>
        <end position="434"/>
    </location>
</feature>
<feature type="transmembrane region" description="Helical" evidence="1">
    <location>
        <begin position="312"/>
        <end position="330"/>
    </location>
</feature>
<feature type="transmembrane region" description="Helical" evidence="1">
    <location>
        <begin position="364"/>
        <end position="386"/>
    </location>
</feature>
<dbReference type="GO" id="GO:0005886">
    <property type="term" value="C:plasma membrane"/>
    <property type="evidence" value="ECO:0007669"/>
    <property type="project" value="TreeGrafter"/>
</dbReference>
<evidence type="ECO:0000256" key="1">
    <source>
        <dbReference type="SAM" id="Phobius"/>
    </source>
</evidence>
<reference evidence="2" key="2">
    <citation type="submission" date="2023-01" db="EMBL/GenBank/DDBJ databases">
        <title>Draft genome sequence of Litoribrevibacter albus strain NBRC 110071.</title>
        <authorList>
            <person name="Sun Q."/>
            <person name="Mori K."/>
        </authorList>
    </citation>
    <scope>NUCLEOTIDE SEQUENCE</scope>
    <source>
        <strain evidence="2">NBRC 110071</strain>
    </source>
</reference>
<dbReference type="PANTHER" id="PTHR30092:SF0">
    <property type="entry name" value="INNER MEMBRANE PROTEIN CRED"/>
    <property type="match status" value="1"/>
</dbReference>
<protein>
    <submittedName>
        <fullName evidence="2">Cell envelope integrity protein CreD</fullName>
    </submittedName>
</protein>
<dbReference type="PIRSF" id="PIRSF004548">
    <property type="entry name" value="CreD"/>
    <property type="match status" value="1"/>
</dbReference>
<dbReference type="Proteomes" id="UP001161389">
    <property type="component" value="Unassembled WGS sequence"/>
</dbReference>